<reference evidence="2 3" key="1">
    <citation type="submission" date="2021-06" db="EMBL/GenBank/DDBJ databases">
        <authorList>
            <person name="Palmer J.M."/>
        </authorList>
    </citation>
    <scope>NUCLEOTIDE SEQUENCE [LARGE SCALE GENOMIC DNA]</scope>
    <source>
        <strain evidence="2 3">MEX-2019</strain>
        <tissue evidence="2">Muscle</tissue>
    </source>
</reference>
<accession>A0AAV9RJ08</accession>
<feature type="region of interest" description="Disordered" evidence="1">
    <location>
        <begin position="1"/>
        <end position="33"/>
    </location>
</feature>
<dbReference type="Proteomes" id="UP001311232">
    <property type="component" value="Unassembled WGS sequence"/>
</dbReference>
<proteinExistence type="predicted"/>
<dbReference type="AlphaFoldDB" id="A0AAV9RJ08"/>
<evidence type="ECO:0000313" key="2">
    <source>
        <dbReference type="EMBL" id="KAK5608926.1"/>
    </source>
</evidence>
<feature type="compositionally biased region" description="Polar residues" evidence="1">
    <location>
        <begin position="20"/>
        <end position="32"/>
    </location>
</feature>
<organism evidence="2 3">
    <name type="scientific">Crenichthys baileyi</name>
    <name type="common">White River springfish</name>
    <dbReference type="NCBI Taxonomy" id="28760"/>
    <lineage>
        <taxon>Eukaryota</taxon>
        <taxon>Metazoa</taxon>
        <taxon>Chordata</taxon>
        <taxon>Craniata</taxon>
        <taxon>Vertebrata</taxon>
        <taxon>Euteleostomi</taxon>
        <taxon>Actinopterygii</taxon>
        <taxon>Neopterygii</taxon>
        <taxon>Teleostei</taxon>
        <taxon>Neoteleostei</taxon>
        <taxon>Acanthomorphata</taxon>
        <taxon>Ovalentaria</taxon>
        <taxon>Atherinomorphae</taxon>
        <taxon>Cyprinodontiformes</taxon>
        <taxon>Goodeidae</taxon>
        <taxon>Crenichthys</taxon>
    </lineage>
</organism>
<evidence type="ECO:0000313" key="3">
    <source>
        <dbReference type="Proteomes" id="UP001311232"/>
    </source>
</evidence>
<gene>
    <name evidence="2" type="ORF">CRENBAI_018075</name>
</gene>
<dbReference type="EMBL" id="JAHHUM010001772">
    <property type="protein sequence ID" value="KAK5608926.1"/>
    <property type="molecule type" value="Genomic_DNA"/>
</dbReference>
<keyword evidence="3" id="KW-1185">Reference proteome</keyword>
<feature type="region of interest" description="Disordered" evidence="1">
    <location>
        <begin position="224"/>
        <end position="287"/>
    </location>
</feature>
<evidence type="ECO:0000256" key="1">
    <source>
        <dbReference type="SAM" id="MobiDB-lite"/>
    </source>
</evidence>
<protein>
    <submittedName>
        <fullName evidence="2">Uncharacterized protein</fullName>
    </submittedName>
</protein>
<name>A0AAV9RJ08_9TELE</name>
<sequence>MSRKAVSSFGGEAGGRGSRSPPQRSGDFTQGPLSLGLDGVVNPRIRKKILPLLEPVMKTGSYFQPPPWGSGRGSKVGKQLNEDFTSPLELPLHASRLVPLAGSFCHIEVFCRTNMRGRTPEARGLQGRRCTDLFKNLFSQRAEVPTSSPLDTASLRSLAKLSTDTCASSITGRFALGLSSITASSYPLGAPSLSGPSVDIVQQRPSIGFDSIQAGPSRGEILNAVDPLPPEMSEHGPASGPLDLLMAGDDELSDLDSEMPFSDNDEDYDPSPPPSGWVAKPTSSGAG</sequence>
<comment type="caution">
    <text evidence="2">The sequence shown here is derived from an EMBL/GenBank/DDBJ whole genome shotgun (WGS) entry which is preliminary data.</text>
</comment>
<feature type="compositionally biased region" description="Acidic residues" evidence="1">
    <location>
        <begin position="248"/>
        <end position="269"/>
    </location>
</feature>